<dbReference type="WBParaSite" id="HCON_00102990-00001">
    <property type="protein sequence ID" value="HCON_00102990-00001"/>
    <property type="gene ID" value="HCON_00102990"/>
</dbReference>
<dbReference type="AlphaFoldDB" id="A0A7I4YJZ5"/>
<evidence type="ECO:0000313" key="3">
    <source>
        <dbReference type="WBParaSite" id="HCON_00102990-00001"/>
    </source>
</evidence>
<reference evidence="3" key="1">
    <citation type="submission" date="2020-12" db="UniProtKB">
        <authorList>
            <consortium name="WormBaseParasite"/>
        </authorList>
    </citation>
    <scope>IDENTIFICATION</scope>
    <source>
        <strain evidence="3">MHco3</strain>
    </source>
</reference>
<dbReference type="Proteomes" id="UP000025227">
    <property type="component" value="Unplaced"/>
</dbReference>
<proteinExistence type="predicted"/>
<evidence type="ECO:0000313" key="2">
    <source>
        <dbReference type="Proteomes" id="UP000025227"/>
    </source>
</evidence>
<organism evidence="2 3">
    <name type="scientific">Haemonchus contortus</name>
    <name type="common">Barber pole worm</name>
    <dbReference type="NCBI Taxonomy" id="6289"/>
    <lineage>
        <taxon>Eukaryota</taxon>
        <taxon>Metazoa</taxon>
        <taxon>Ecdysozoa</taxon>
        <taxon>Nematoda</taxon>
        <taxon>Chromadorea</taxon>
        <taxon>Rhabditida</taxon>
        <taxon>Rhabditina</taxon>
        <taxon>Rhabditomorpha</taxon>
        <taxon>Strongyloidea</taxon>
        <taxon>Trichostrongylidae</taxon>
        <taxon>Haemonchus</taxon>
    </lineage>
</organism>
<sequence>MERLFFAFLIIGVVALVPSPKGNGSGHERAYVTLVATLLDANRTVEVETEIRNNGSRLGTVKELLTWNESDITAYSFVLFDTDCSKVVSWLKDVVHGIKAFIKATSSCRLMNLTNSTQVHLDLADITKNFTDKFQAVLERP</sequence>
<keyword evidence="1" id="KW-0732">Signal</keyword>
<evidence type="ECO:0000256" key="1">
    <source>
        <dbReference type="SAM" id="SignalP"/>
    </source>
</evidence>
<protein>
    <submittedName>
        <fullName evidence="3">Lipocalin</fullName>
    </submittedName>
</protein>
<keyword evidence="2" id="KW-1185">Reference proteome</keyword>
<name>A0A7I4YJZ5_HAECO</name>
<accession>A0A7I4YJZ5</accession>
<feature type="chain" id="PRO_5029773207" evidence="1">
    <location>
        <begin position="16"/>
        <end position="141"/>
    </location>
</feature>
<feature type="signal peptide" evidence="1">
    <location>
        <begin position="1"/>
        <end position="15"/>
    </location>
</feature>